<dbReference type="SUPFAM" id="SSF51126">
    <property type="entry name" value="Pectin lyase-like"/>
    <property type="match status" value="1"/>
</dbReference>
<reference evidence="3" key="1">
    <citation type="submission" date="2017-05" db="UniProtKB">
        <authorList>
            <consortium name="EnsemblMetazoa"/>
        </authorList>
    </citation>
    <scope>IDENTIFICATION</scope>
</reference>
<feature type="transmembrane region" description="Helical" evidence="1">
    <location>
        <begin position="1284"/>
        <end position="1307"/>
    </location>
</feature>
<evidence type="ECO:0000256" key="1">
    <source>
        <dbReference type="SAM" id="Phobius"/>
    </source>
</evidence>
<feature type="signal peptide" evidence="2">
    <location>
        <begin position="1"/>
        <end position="21"/>
    </location>
</feature>
<sequence>MSLLLVVVLLFFSSSCSVSSGQYYVSDDCSSVTQSPCNPLSVYAGDMSQYNNSIFYFIGTSDINDDVKMTAVRNVTLHGLDQSCLISSRSKKRYIHIYNSNHVVFSNMSVYHLLVIAKSSNNITITNSLFNKISPNKGDISIKLSNVFDIKVSSSVFVHHIAAITYEPLPVCSTELPHYSLIMTNVTLFKYSGIEVFATHGTSYNLENLKSNKCEFHGIQLISTFVIEDSQFLDNMHGPRIHKDVYSPRALRNHFISIIIKSCLISNSKSTGFSIDVKFLKSIQINITDTEFIENAATMILNSDSVSLSNVTIAKVFSTGLTLKTSIVTIENKLTFKNNAGVVGGGLAINDSSQLILTPSANLKFIDNHASYKGGGIYVEETSNSGIILEAPNIPLTLINNSAGIFGDDIYGYTNHGSNRFHLTNPNISSTDLTLIVHWLNTNQTVLPVMYYIVNECPIGFSIDSSQGGFICACSQSVSRENVTCNITSLNITHNGLLWIGTYHTSTPFNANATNPNAYIINEDCLLYCSPNPVTFQLNHTDTQCVDNRGHRMCGSCTKGYSLLMGSNKCGQCHDNYMMIAWIALFAVMGVLLVVLLIALNLHSSSSVSSAQYYVSDDCSSVTQSPCYPLSVYAGNMSQYNNSIFYFIGTSDINDDVNMTAVRNVTLHGLDQSYLISSRSVKRSILIYNSSHVVFSNMSVYRLGVIAKSSNNITITNSLFNRTIRTNANMGWFSIKLNDAFDIKVSSSVFVNHIAAITYEPLPACSTELPHYSLIVTNVTLFNLSGIEIFAFHGTSYNLSVVFDNYSNILYSHSRFVLDECLFSFYIKNASFRSVFNSYYVFTIELSEKLKSNECGFPGIQLISTFVIEDSQFLDNWYGPKIYKDSCLISNSKGTGFSIDVKFLTSIQINITDTELIGNAATMILNSDSISLSNVTVAKVFSTGLILKTSIVTIENKLIFKNNAGVVGGGLAINESSQLILTSSANLEFIDNYASYKGGGIYVEETSSSGIILEAPNIPLTLMNNKAGILGDDIYGYTNSGGNRFNLTNPNISSMGDASKIRLCNFSNLKNPSYKQIYPGQALKFCVTLLGYDYFGSLNFTDGLLEIRDGRAHVDHVYVRPKPNTNCSLVEYTPNHPPSQVIHAMVFGTKTSYSIHWDYIVNECPIGFSVDSSQGGFICACSKSVSRENVTCNITSLNITHNGLLWIGTYHTSTPFNANATNPNACIINEDCLLYCSPSPVTFQLNGTDTQCVDNRGHRMCGSCTEGYSLVMGSNKCGQCHDNYMMIAWVALFAVMGVLLVVLLIALNLTKYLSNFKLLNRLWNHFKPIIDAYSGPMKDEYRFWPGLLIVARIPVLLSVTLADSFIQSQHFLLSMLLTVLAIVLSLGGGVYRKRMNNLSHMKCYDALIKKLFKKQDEDDDPLLDVTEHLTVDEQRRAMVPSSTDYIRRESVVDLKYSLWYPFSFYLR</sequence>
<keyword evidence="2" id="KW-0732">Signal</keyword>
<organism evidence="3">
    <name type="scientific">Amphimedon queenslandica</name>
    <name type="common">Sponge</name>
    <dbReference type="NCBI Taxonomy" id="400682"/>
    <lineage>
        <taxon>Eukaryota</taxon>
        <taxon>Metazoa</taxon>
        <taxon>Porifera</taxon>
        <taxon>Demospongiae</taxon>
        <taxon>Heteroscleromorpha</taxon>
        <taxon>Haplosclerida</taxon>
        <taxon>Niphatidae</taxon>
        <taxon>Amphimedon</taxon>
    </lineage>
</organism>
<dbReference type="EnsemblMetazoa" id="Aqu2.1.22874_001">
    <property type="protein sequence ID" value="Aqu2.1.22874_001"/>
    <property type="gene ID" value="Aqu2.1.22874"/>
</dbReference>
<dbReference type="OrthoDB" id="6143346at2759"/>
<name>A0A1X7U5R6_AMPQE</name>
<keyword evidence="1" id="KW-0812">Transmembrane</keyword>
<feature type="transmembrane region" description="Helical" evidence="1">
    <location>
        <begin position="577"/>
        <end position="600"/>
    </location>
</feature>
<feature type="transmembrane region" description="Helical" evidence="1">
    <location>
        <begin position="1371"/>
        <end position="1391"/>
    </location>
</feature>
<protein>
    <recommendedName>
        <fullName evidence="4">Right handed beta helix domain-containing protein</fullName>
    </recommendedName>
</protein>
<feature type="chain" id="PRO_5013027754" description="Right handed beta helix domain-containing protein" evidence="2">
    <location>
        <begin position="22"/>
        <end position="1467"/>
    </location>
</feature>
<evidence type="ECO:0000313" key="3">
    <source>
        <dbReference type="EnsemblMetazoa" id="Aqu2.1.22874_001"/>
    </source>
</evidence>
<dbReference type="InterPro" id="IPR011050">
    <property type="entry name" value="Pectin_lyase_fold/virulence"/>
</dbReference>
<evidence type="ECO:0000256" key="2">
    <source>
        <dbReference type="SAM" id="SignalP"/>
    </source>
</evidence>
<accession>A0A1X7U5R6</accession>
<evidence type="ECO:0008006" key="4">
    <source>
        <dbReference type="Google" id="ProtNLM"/>
    </source>
</evidence>
<feature type="transmembrane region" description="Helical" evidence="1">
    <location>
        <begin position="685"/>
        <end position="704"/>
    </location>
</feature>
<keyword evidence="1" id="KW-0472">Membrane</keyword>
<proteinExistence type="predicted"/>
<feature type="transmembrane region" description="Helical" evidence="1">
    <location>
        <begin position="1343"/>
        <end position="1365"/>
    </location>
</feature>
<dbReference type="InParanoid" id="A0A1X7U5R6"/>
<keyword evidence="1" id="KW-1133">Transmembrane helix</keyword>